<reference evidence="1" key="2">
    <citation type="submission" date="2015-03" db="EMBL/GenBank/DDBJ databases">
        <authorList>
            <person name="Chow C.-E.T."/>
            <person name="Winget D.M."/>
            <person name="White R.A.III."/>
            <person name="Hallam S.J."/>
            <person name="Suttle C.A."/>
        </authorList>
    </citation>
    <scope>NUCLEOTIDE SEQUENCE</scope>
    <source>
        <strain evidence="1">Oxic1_4</strain>
    </source>
</reference>
<organism evidence="1">
    <name type="scientific">uncultured marine virus</name>
    <dbReference type="NCBI Taxonomy" id="186617"/>
    <lineage>
        <taxon>Viruses</taxon>
        <taxon>environmental samples</taxon>
    </lineage>
</organism>
<reference evidence="1" key="1">
    <citation type="journal article" date="2015" name="Front. Microbiol.">
        <title>Combining genomic sequencing methods to explore viral diversity and reveal potential virus-host interactions.</title>
        <authorList>
            <person name="Chow C.E."/>
            <person name="Winget D.M."/>
            <person name="White R.A.III."/>
            <person name="Hallam S.J."/>
            <person name="Suttle C.A."/>
        </authorList>
    </citation>
    <scope>NUCLEOTIDE SEQUENCE</scope>
    <source>
        <strain evidence="1">Oxic1_4</strain>
    </source>
</reference>
<protein>
    <submittedName>
        <fullName evidence="1">DNA mismatch repair protein MutH</fullName>
    </submittedName>
</protein>
<name>A0A0F7L7A9_9VIRU</name>
<evidence type="ECO:0000313" key="1">
    <source>
        <dbReference type="EMBL" id="AKH47850.1"/>
    </source>
</evidence>
<accession>A0A0F7L7A9</accession>
<sequence length="52" mass="6046">MTTVPPKTGPSGAKRCKTTVSRMLMWWWICSFTSCPRSHQQRCYFLSMTSRS</sequence>
<proteinExistence type="predicted"/>
<dbReference type="EMBL" id="KR029599">
    <property type="protein sequence ID" value="AKH47850.1"/>
    <property type="molecule type" value="Genomic_DNA"/>
</dbReference>
<dbReference type="PROSITE" id="PS51257">
    <property type="entry name" value="PROKAR_LIPOPROTEIN"/>
    <property type="match status" value="1"/>
</dbReference>